<feature type="domain" description="Coenzyme Q-binding protein COQ10 START" evidence="2">
    <location>
        <begin position="11"/>
        <end position="130"/>
    </location>
</feature>
<dbReference type="InterPro" id="IPR023393">
    <property type="entry name" value="START-like_dom_sf"/>
</dbReference>
<dbReference type="Proteomes" id="UP000029839">
    <property type="component" value="Unassembled WGS sequence"/>
</dbReference>
<comment type="caution">
    <text evidence="3">The sequence shown here is derived from an EMBL/GenBank/DDBJ whole genome shotgun (WGS) entry which is preliminary data.</text>
</comment>
<dbReference type="RefSeq" id="WP_043610549.1">
    <property type="nucleotide sequence ID" value="NZ_AXCY01000225.1"/>
</dbReference>
<dbReference type="PANTHER" id="PTHR33824:SF7">
    <property type="entry name" value="POLYKETIDE CYCLASE_DEHYDRASE AND LIPID TRANSPORT SUPERFAMILY PROTEIN"/>
    <property type="match status" value="1"/>
</dbReference>
<reference evidence="3 4" key="2">
    <citation type="journal article" date="2015" name="Stand. Genomic Sci.">
        <title>Draft genome sequence of Cellulomonas carbonis T26(T) and comparative analysis of six Cellulomonas genomes.</title>
        <authorList>
            <person name="Zhuang W."/>
            <person name="Zhang S."/>
            <person name="Xia X."/>
            <person name="Wang G."/>
        </authorList>
    </citation>
    <scope>NUCLEOTIDE SEQUENCE [LARGE SCALE GENOMIC DNA]</scope>
    <source>
        <strain evidence="3 4">T26</strain>
    </source>
</reference>
<dbReference type="AlphaFoldDB" id="A0A0A0BKS9"/>
<dbReference type="EMBL" id="AXCY01000225">
    <property type="protein sequence ID" value="KGM08480.1"/>
    <property type="molecule type" value="Genomic_DNA"/>
</dbReference>
<name>A0A0A0BKS9_9CELL</name>
<dbReference type="PANTHER" id="PTHR33824">
    <property type="entry name" value="POLYKETIDE CYCLASE/DEHYDRASE AND LIPID TRANSPORT SUPERFAMILY PROTEIN"/>
    <property type="match status" value="1"/>
</dbReference>
<dbReference type="OrthoDB" id="3695445at2"/>
<dbReference type="Gene3D" id="3.30.530.20">
    <property type="match status" value="1"/>
</dbReference>
<protein>
    <submittedName>
        <fullName evidence="3">Cyclase</fullName>
    </submittedName>
</protein>
<keyword evidence="4" id="KW-1185">Reference proteome</keyword>
<evidence type="ECO:0000313" key="4">
    <source>
        <dbReference type="Proteomes" id="UP000029839"/>
    </source>
</evidence>
<sequence>MTTKVEKSVVVDVPVSVAYGQWTQFEEFPHFMGGVTEVRQLTDDRLHWVAEIAGVKREWQARILEQVPDQKVAWAATEGATNAGAVRFEPAGPGSTHVHLTLEYEPEGLVEKVGDALSIVEKQAEGDLERFKAFIEERGTATGTWRGEVPGTAGSPTVDDAAASRGDSGKAGVSGKAVAAGAAVAGAAVAAAVAARSGSDDQRSEAADAAS</sequence>
<gene>
    <name evidence="3" type="ORF">N868_07710</name>
</gene>
<evidence type="ECO:0000313" key="3">
    <source>
        <dbReference type="EMBL" id="KGM08480.1"/>
    </source>
</evidence>
<feature type="non-terminal residue" evidence="3">
    <location>
        <position position="211"/>
    </location>
</feature>
<proteinExistence type="predicted"/>
<dbReference type="InterPro" id="IPR047137">
    <property type="entry name" value="ORF3"/>
</dbReference>
<organism evidence="3 4">
    <name type="scientific">Cellulomonas carbonis T26</name>
    <dbReference type="NCBI Taxonomy" id="947969"/>
    <lineage>
        <taxon>Bacteria</taxon>
        <taxon>Bacillati</taxon>
        <taxon>Actinomycetota</taxon>
        <taxon>Actinomycetes</taxon>
        <taxon>Micrococcales</taxon>
        <taxon>Cellulomonadaceae</taxon>
        <taxon>Cellulomonas</taxon>
    </lineage>
</organism>
<evidence type="ECO:0000259" key="2">
    <source>
        <dbReference type="Pfam" id="PF03364"/>
    </source>
</evidence>
<feature type="region of interest" description="Disordered" evidence="1">
    <location>
        <begin position="142"/>
        <end position="173"/>
    </location>
</feature>
<dbReference type="CDD" id="cd07817">
    <property type="entry name" value="SRPBCC_8"/>
    <property type="match status" value="1"/>
</dbReference>
<accession>A0A0A0BKS9</accession>
<reference evidence="3 4" key="1">
    <citation type="submission" date="2013-08" db="EMBL/GenBank/DDBJ databases">
        <title>Genome sequencing of Cellulomonas carbonis T26.</title>
        <authorList>
            <person name="Chen F."/>
            <person name="Li Y."/>
            <person name="Wang G."/>
        </authorList>
    </citation>
    <scope>NUCLEOTIDE SEQUENCE [LARGE SCALE GENOMIC DNA]</scope>
    <source>
        <strain evidence="3 4">T26</strain>
    </source>
</reference>
<dbReference type="InterPro" id="IPR005031">
    <property type="entry name" value="COQ10_START"/>
</dbReference>
<dbReference type="Pfam" id="PF03364">
    <property type="entry name" value="Polyketide_cyc"/>
    <property type="match status" value="1"/>
</dbReference>
<dbReference type="SUPFAM" id="SSF55961">
    <property type="entry name" value="Bet v1-like"/>
    <property type="match status" value="1"/>
</dbReference>
<evidence type="ECO:0000256" key="1">
    <source>
        <dbReference type="SAM" id="MobiDB-lite"/>
    </source>
</evidence>